<dbReference type="AlphaFoldDB" id="A0A8J7UW47"/>
<accession>A0A8J7UW47</accession>
<comment type="caution">
    <text evidence="1">The sequence shown here is derived from an EMBL/GenBank/DDBJ whole genome shotgun (WGS) entry which is preliminary data.</text>
</comment>
<dbReference type="InterPro" id="IPR026950">
    <property type="entry name" value="Caps_assemb_Wzi"/>
</dbReference>
<dbReference type="EMBL" id="JAFIDN010000009">
    <property type="protein sequence ID" value="MBP3193276.1"/>
    <property type="molecule type" value="Genomic_DNA"/>
</dbReference>
<keyword evidence="2" id="KW-1185">Reference proteome</keyword>
<evidence type="ECO:0000313" key="1">
    <source>
        <dbReference type="EMBL" id="MBP3193276.1"/>
    </source>
</evidence>
<evidence type="ECO:0008006" key="3">
    <source>
        <dbReference type="Google" id="ProtNLM"/>
    </source>
</evidence>
<dbReference type="Proteomes" id="UP000673975">
    <property type="component" value="Unassembled WGS sequence"/>
</dbReference>
<sequence length="493" mass="55344">MLLSGWQLSVWQFSHCQASALSGSSHDAPDASASGFPFDGDVALGWQVRAAAGTSGNMPFWFHSNQYGELEKGSQNAAINLYGTWNYRFESGIALSAGADLLTRASGEPDARFQESYFQAGYGHFKLTAGRKRETFGLVHHDMSVGSLIASKNARPMPKITFSTDGYQTVPGTAGFLYYNASLAHGWMDDDEYRYVDDELLPRYRFVDGVKLHQKHLYLRIFSEDAPVELHGGLVHFAQWGGYSPIFGQAPESFSNYLDVFFGRASDSKEVIGGGETPNAFQNHIGSYDFSIVSNISGYQLGLIWQIILEDTPNARFAGLRDGLWGGYLRRNGAERPLIKAVSYEYLSTRYHLTGNRDWEPAYVNYYNHYAYRGGWTYYGRAIGNPLYFSEDQYLGVSNNKLLGHHLAIKGYIGPVHYRTYATYSRNYGAQRVDRPDGVRFNNFFDRKDQWSFLLDLETRLGDDYTAAVSLAADFGDVYKNNLGLQLTLSALF</sequence>
<organism evidence="1 2">
    <name type="scientific">Natronogracilivirga saccharolytica</name>
    <dbReference type="NCBI Taxonomy" id="2812953"/>
    <lineage>
        <taxon>Bacteria</taxon>
        <taxon>Pseudomonadati</taxon>
        <taxon>Balneolota</taxon>
        <taxon>Balneolia</taxon>
        <taxon>Balneolales</taxon>
        <taxon>Cyclonatronaceae</taxon>
        <taxon>Natronogracilivirga</taxon>
    </lineage>
</organism>
<evidence type="ECO:0000313" key="2">
    <source>
        <dbReference type="Proteomes" id="UP000673975"/>
    </source>
</evidence>
<dbReference type="Pfam" id="PF14052">
    <property type="entry name" value="Caps_assemb_Wzi"/>
    <property type="match status" value="1"/>
</dbReference>
<dbReference type="InterPro" id="IPR038636">
    <property type="entry name" value="Wzi_sf"/>
</dbReference>
<gene>
    <name evidence="1" type="ORF">NATSA_11415</name>
</gene>
<reference evidence="1" key="1">
    <citation type="submission" date="2021-02" db="EMBL/GenBank/DDBJ databases">
        <title>Natronogracilivirga saccharolytica gen. nov. sp. nov. a new anaerobic, haloalkiliphilic carbohydrate-fermenting bacterium from soda lake and proposing of Cyclonatronumiaceae fam. nov. in the phylum Balneolaeota.</title>
        <authorList>
            <person name="Zhilina T.N."/>
            <person name="Sorokin D.Y."/>
            <person name="Zavarzina D.G."/>
            <person name="Toshchakov S.V."/>
            <person name="Kublanov I.V."/>
        </authorList>
    </citation>
    <scope>NUCLEOTIDE SEQUENCE</scope>
    <source>
        <strain evidence="1">Z-1702</strain>
    </source>
</reference>
<name>A0A8J7UW47_9BACT</name>
<protein>
    <recommendedName>
        <fullName evidence="3">Capsule assembly protein Wzi</fullName>
    </recommendedName>
</protein>
<dbReference type="Gene3D" id="2.40.160.130">
    <property type="entry name" value="Capsule assembly protein Wzi"/>
    <property type="match status" value="1"/>
</dbReference>
<proteinExistence type="predicted"/>